<protein>
    <submittedName>
        <fullName evidence="1">Uncharacterized protein</fullName>
    </submittedName>
</protein>
<sequence length="346" mass="36424">MVRALLLGAAAYAGLASAYTGSSISTASVVQCSTAYGSGNSAGPTPIPTSGIVKTTSSVFTWAPTTIPAGYTRVTDTIVTTTQHTSLVVSVILATVTEGILTSWVKPTTVIATATWPLTQCTNGVNPVTVTQYTGTYTPVPGQATTRPASYITQIFCTTSLTSFVYLFPTVTSGTSTIHETVTSVINDYTTISTSTLTYLTVTTPSATVTSTTISYVEAGGAVPINAACQSTVTKTYDARCAPTNLISDHNGIGLVSRRFNANVSDIYMRDEPYATNPTECCQLCLDNQGCGASIWFTYDICGLYYHSNPSGQPQCDFIFSYGTEDWYPAGQGLVVANGCGTVNYE</sequence>
<reference evidence="1" key="1">
    <citation type="submission" date="2022-11" db="EMBL/GenBank/DDBJ databases">
        <title>Genome Sequence of Nemania bipapillata.</title>
        <authorList>
            <person name="Buettner E."/>
        </authorList>
    </citation>
    <scope>NUCLEOTIDE SEQUENCE</scope>
    <source>
        <strain evidence="1">CP14</strain>
    </source>
</reference>
<proteinExistence type="predicted"/>
<dbReference type="EMBL" id="JAPESX010002224">
    <property type="protein sequence ID" value="KAJ8108746.1"/>
    <property type="molecule type" value="Genomic_DNA"/>
</dbReference>
<evidence type="ECO:0000313" key="2">
    <source>
        <dbReference type="Proteomes" id="UP001153334"/>
    </source>
</evidence>
<evidence type="ECO:0000313" key="1">
    <source>
        <dbReference type="EMBL" id="KAJ8108746.1"/>
    </source>
</evidence>
<comment type="caution">
    <text evidence="1">The sequence shown here is derived from an EMBL/GenBank/DDBJ whole genome shotgun (WGS) entry which is preliminary data.</text>
</comment>
<accession>A0ACC2I0K5</accession>
<dbReference type="Proteomes" id="UP001153334">
    <property type="component" value="Unassembled WGS sequence"/>
</dbReference>
<keyword evidence="2" id="KW-1185">Reference proteome</keyword>
<gene>
    <name evidence="1" type="ORF">ONZ43_g6332</name>
</gene>
<name>A0ACC2I0K5_9PEZI</name>
<organism evidence="1 2">
    <name type="scientific">Nemania bipapillata</name>
    <dbReference type="NCBI Taxonomy" id="110536"/>
    <lineage>
        <taxon>Eukaryota</taxon>
        <taxon>Fungi</taxon>
        <taxon>Dikarya</taxon>
        <taxon>Ascomycota</taxon>
        <taxon>Pezizomycotina</taxon>
        <taxon>Sordariomycetes</taxon>
        <taxon>Xylariomycetidae</taxon>
        <taxon>Xylariales</taxon>
        <taxon>Xylariaceae</taxon>
        <taxon>Nemania</taxon>
    </lineage>
</organism>